<dbReference type="InterPro" id="IPR002347">
    <property type="entry name" value="SDR_fam"/>
</dbReference>
<dbReference type="InterPro" id="IPR051253">
    <property type="entry name" value="11-beta-HSD"/>
</dbReference>
<proteinExistence type="predicted"/>
<reference evidence="2" key="1">
    <citation type="submission" date="2021-01" db="EMBL/GenBank/DDBJ databases">
        <authorList>
            <person name="Corre E."/>
            <person name="Pelletier E."/>
            <person name="Niang G."/>
            <person name="Scheremetjew M."/>
            <person name="Finn R."/>
            <person name="Kale V."/>
            <person name="Holt S."/>
            <person name="Cochrane G."/>
            <person name="Meng A."/>
            <person name="Brown T."/>
            <person name="Cohen L."/>
        </authorList>
    </citation>
    <scope>NUCLEOTIDE SEQUENCE</scope>
    <source>
        <strain evidence="2">CCMP622</strain>
    </source>
</reference>
<dbReference type="Pfam" id="PF00106">
    <property type="entry name" value="adh_short"/>
    <property type="match status" value="1"/>
</dbReference>
<dbReference type="EMBL" id="HBHP01031503">
    <property type="protein sequence ID" value="CAD9775423.1"/>
    <property type="molecule type" value="Transcribed_RNA"/>
</dbReference>
<dbReference type="InterPro" id="IPR020904">
    <property type="entry name" value="Sc_DH/Rdtase_CS"/>
</dbReference>
<evidence type="ECO:0000313" key="1">
    <source>
        <dbReference type="EMBL" id="CAD9775422.1"/>
    </source>
</evidence>
<name>A0A7S2XIN8_9EUKA</name>
<protein>
    <submittedName>
        <fullName evidence="2">Uncharacterized protein</fullName>
    </submittedName>
</protein>
<evidence type="ECO:0000313" key="2">
    <source>
        <dbReference type="EMBL" id="CAD9775423.1"/>
    </source>
</evidence>
<dbReference type="GO" id="GO:0016491">
    <property type="term" value="F:oxidoreductase activity"/>
    <property type="evidence" value="ECO:0007669"/>
    <property type="project" value="TreeGrafter"/>
</dbReference>
<dbReference type="SUPFAM" id="SSF51735">
    <property type="entry name" value="NAD(P)-binding Rossmann-fold domains"/>
    <property type="match status" value="1"/>
</dbReference>
<dbReference type="PROSITE" id="PS00061">
    <property type="entry name" value="ADH_SHORT"/>
    <property type="match status" value="1"/>
</dbReference>
<sequence>MPLIHKLEETKGTLLVVSSGAAKLMSPRCAPYAATKAAVHTFIDSIRQDLILHSSNVTLITSTLGNIDTPNAIKATKSEIDHLGWYSARSTARSILLAVLAKQQHHNFPFVKMWFPIAIRQLMPISVDSVIRNVVAKGFS</sequence>
<accession>A0A7S2XIN8</accession>
<dbReference type="InterPro" id="IPR036291">
    <property type="entry name" value="NAD(P)-bd_dom_sf"/>
</dbReference>
<dbReference type="PANTHER" id="PTHR44279">
    <property type="entry name" value="HYDROXYSTEROID (11-BETA) DEHYDROGENASE 1-LIKE B-RELATED"/>
    <property type="match status" value="1"/>
</dbReference>
<gene>
    <name evidence="1" type="ORF">LSP00402_LOCUS19419</name>
    <name evidence="2" type="ORF">LSP00402_LOCUS19420</name>
</gene>
<dbReference type="Gene3D" id="3.40.50.720">
    <property type="entry name" value="NAD(P)-binding Rossmann-like Domain"/>
    <property type="match status" value="1"/>
</dbReference>
<dbReference type="PANTHER" id="PTHR44279:SF2">
    <property type="entry name" value="HYDROXYSTEROID (11-BETA) DEHYDROGENASE 1-LIKE B-RELATED"/>
    <property type="match status" value="1"/>
</dbReference>
<organism evidence="2">
    <name type="scientific">Lotharella oceanica</name>
    <dbReference type="NCBI Taxonomy" id="641309"/>
    <lineage>
        <taxon>Eukaryota</taxon>
        <taxon>Sar</taxon>
        <taxon>Rhizaria</taxon>
        <taxon>Cercozoa</taxon>
        <taxon>Chlorarachniophyceae</taxon>
        <taxon>Lotharella</taxon>
    </lineage>
</organism>
<dbReference type="EMBL" id="HBHP01031502">
    <property type="protein sequence ID" value="CAD9775422.1"/>
    <property type="molecule type" value="Transcribed_RNA"/>
</dbReference>
<dbReference type="AlphaFoldDB" id="A0A7S2XIN8"/>